<dbReference type="Pfam" id="PF00005">
    <property type="entry name" value="ABC_tran"/>
    <property type="match status" value="1"/>
</dbReference>
<dbReference type="InterPro" id="IPR050093">
    <property type="entry name" value="ABC_SmlMolc_Importer"/>
</dbReference>
<evidence type="ECO:0000259" key="4">
    <source>
        <dbReference type="PROSITE" id="PS50893"/>
    </source>
</evidence>
<dbReference type="GO" id="GO:0016887">
    <property type="term" value="F:ATP hydrolysis activity"/>
    <property type="evidence" value="ECO:0007669"/>
    <property type="project" value="InterPro"/>
</dbReference>
<dbReference type="EMBL" id="FQXP01000003">
    <property type="protein sequence ID" value="SHH57898.1"/>
    <property type="molecule type" value="Genomic_DNA"/>
</dbReference>
<evidence type="ECO:0000256" key="2">
    <source>
        <dbReference type="ARBA" id="ARBA00022741"/>
    </source>
</evidence>
<evidence type="ECO:0000313" key="5">
    <source>
        <dbReference type="EMBL" id="SHH57898.1"/>
    </source>
</evidence>
<keyword evidence="3 5" id="KW-0067">ATP-binding</keyword>
<dbReference type="InterPro" id="IPR027417">
    <property type="entry name" value="P-loop_NTPase"/>
</dbReference>
<keyword evidence="6" id="KW-1185">Reference proteome</keyword>
<dbReference type="SUPFAM" id="SSF52540">
    <property type="entry name" value="P-loop containing nucleoside triphosphate hydrolases"/>
    <property type="match status" value="1"/>
</dbReference>
<dbReference type="PANTHER" id="PTHR42781">
    <property type="entry name" value="SPERMIDINE/PUTRESCINE IMPORT ATP-BINDING PROTEIN POTA"/>
    <property type="match status" value="1"/>
</dbReference>
<dbReference type="PROSITE" id="PS00211">
    <property type="entry name" value="ABC_TRANSPORTER_1"/>
    <property type="match status" value="1"/>
</dbReference>
<dbReference type="PANTHER" id="PTHR42781:SF8">
    <property type="entry name" value="BICARBONATE TRANSPORT ATP-BINDING PROTEIN CMPC"/>
    <property type="match status" value="1"/>
</dbReference>
<evidence type="ECO:0000256" key="3">
    <source>
        <dbReference type="ARBA" id="ARBA00022840"/>
    </source>
</evidence>
<keyword evidence="2" id="KW-0547">Nucleotide-binding</keyword>
<dbReference type="Proteomes" id="UP000184526">
    <property type="component" value="Unassembled WGS sequence"/>
</dbReference>
<organism evidence="5 6">
    <name type="scientific">Clostridium collagenovorans DSM 3089</name>
    <dbReference type="NCBI Taxonomy" id="1121306"/>
    <lineage>
        <taxon>Bacteria</taxon>
        <taxon>Bacillati</taxon>
        <taxon>Bacillota</taxon>
        <taxon>Clostridia</taxon>
        <taxon>Eubacteriales</taxon>
        <taxon>Clostridiaceae</taxon>
        <taxon>Clostridium</taxon>
    </lineage>
</organism>
<sequence>MDIKICELNKSYGKNLIFKNFNISFKSNKVNSIIGKSGCGKSTLLNIIASLVEKDSGEIIGIDKQDISYIFQEDRLIDWLTVGENLSLILKNFYEKEQVNYELKELLKKVDMDNYENQYPQSLSGGMRQRINIARAFAKPSKVIIMDEPFKSIDIKNKISIMNCFKTLLKNENRTVIFVTHDVDEAIFFNDNIYVLGESPVKIKGVFKENLYDNRENIIKLI</sequence>
<accession>A0A1M5U4N2</accession>
<evidence type="ECO:0000256" key="1">
    <source>
        <dbReference type="ARBA" id="ARBA00022448"/>
    </source>
</evidence>
<proteinExistence type="predicted"/>
<feature type="domain" description="ABC transporter" evidence="4">
    <location>
        <begin position="3"/>
        <end position="221"/>
    </location>
</feature>
<dbReference type="PROSITE" id="PS50893">
    <property type="entry name" value="ABC_TRANSPORTER_2"/>
    <property type="match status" value="1"/>
</dbReference>
<dbReference type="RefSeq" id="WP_072830345.1">
    <property type="nucleotide sequence ID" value="NZ_FQXP01000003.1"/>
</dbReference>
<dbReference type="OrthoDB" id="9801958at2"/>
<keyword evidence="1" id="KW-0813">Transport</keyword>
<dbReference type="Gene3D" id="3.40.50.300">
    <property type="entry name" value="P-loop containing nucleotide triphosphate hydrolases"/>
    <property type="match status" value="1"/>
</dbReference>
<dbReference type="GO" id="GO:0005524">
    <property type="term" value="F:ATP binding"/>
    <property type="evidence" value="ECO:0007669"/>
    <property type="project" value="UniProtKB-KW"/>
</dbReference>
<dbReference type="AlphaFoldDB" id="A0A1M5U4N2"/>
<protein>
    <submittedName>
        <fullName evidence="5">NitT/TauT family transport system ATP-binding protein</fullName>
    </submittedName>
</protein>
<dbReference type="InterPro" id="IPR003593">
    <property type="entry name" value="AAA+_ATPase"/>
</dbReference>
<evidence type="ECO:0000313" key="6">
    <source>
        <dbReference type="Proteomes" id="UP000184526"/>
    </source>
</evidence>
<dbReference type="STRING" id="1121306.SAMN02745196_00842"/>
<dbReference type="InterPro" id="IPR003439">
    <property type="entry name" value="ABC_transporter-like_ATP-bd"/>
</dbReference>
<dbReference type="SMART" id="SM00382">
    <property type="entry name" value="AAA"/>
    <property type="match status" value="1"/>
</dbReference>
<dbReference type="InterPro" id="IPR017871">
    <property type="entry name" value="ABC_transporter-like_CS"/>
</dbReference>
<reference evidence="5 6" key="1">
    <citation type="submission" date="2016-11" db="EMBL/GenBank/DDBJ databases">
        <authorList>
            <person name="Jaros S."/>
            <person name="Januszkiewicz K."/>
            <person name="Wedrychowicz H."/>
        </authorList>
    </citation>
    <scope>NUCLEOTIDE SEQUENCE [LARGE SCALE GENOMIC DNA]</scope>
    <source>
        <strain evidence="5 6">DSM 3089</strain>
    </source>
</reference>
<name>A0A1M5U4N2_9CLOT</name>
<gene>
    <name evidence="5" type="ORF">SAMN02745196_00842</name>
</gene>